<dbReference type="GO" id="GO:0008409">
    <property type="term" value="F:5'-3' exonuclease activity"/>
    <property type="evidence" value="ECO:0007669"/>
    <property type="project" value="InterPro"/>
</dbReference>
<sequence>MRWTLKPKPETSKIEALQKALQIDSVLATLLLQRGIETYDQAKSFFRPSLDDLHDPYLMKDMDKAVARIEKAIANNENILVYGDYDVDGTTSVALMSTYLKTRYSLVHTYIPNRYDEGYGISYKGVNFALENDFTLIIALDCGIKSIEKVAFAKEKGIDFVICDHHRPGDDIPKAAAVLDPKREDCNYPYKELCGCGVGFKLIQALAQKEGKTLDDLTEYLDLVATAIGADIVPITGENRVLAYYGLLVINTNPRPGIRAILSQVEKTELTITDVVFIVAPRINAAGRMKHGNYAVALLTETEEDLAAKYASEINDYNLDRRETDKRITEEALKQIEEQKEQKRFTTVVYDETWHKGVIGIVASRLTETYYRPTLVFTKSGEKLAASARSVKDFDVYNALWACSEHLEQFGGHKYAAGLTLKEENYEAFKQAFEDVVAKTIDKNLLVPEIKADIEIDLDHITPKFYRVLKQFAPFGPNNMAPIFMTENLTDTGYGKCVGADKTHLRLTTTQPGASSIVCIGFGMGDKFDLISDKKPFRAVYSIDENEWQGKVSLQLKLRDIKA</sequence>
<dbReference type="GO" id="GO:0006310">
    <property type="term" value="P:DNA recombination"/>
    <property type="evidence" value="ECO:0007669"/>
    <property type="project" value="InterPro"/>
</dbReference>
<organism evidence="9 10">
    <name type="scientific">Flavivirga rizhaonensis</name>
    <dbReference type="NCBI Taxonomy" id="2559571"/>
    <lineage>
        <taxon>Bacteria</taxon>
        <taxon>Pseudomonadati</taxon>
        <taxon>Bacteroidota</taxon>
        <taxon>Flavobacteriia</taxon>
        <taxon>Flavobacteriales</taxon>
        <taxon>Flavobacteriaceae</taxon>
        <taxon>Flavivirga</taxon>
    </lineage>
</organism>
<evidence type="ECO:0000313" key="10">
    <source>
        <dbReference type="Proteomes" id="UP000307602"/>
    </source>
</evidence>
<name>A0A4S1DR85_9FLAO</name>
<keyword evidence="3" id="KW-0540">Nuclease</keyword>
<dbReference type="InterPro" id="IPR003156">
    <property type="entry name" value="DHHA1_dom"/>
</dbReference>
<evidence type="ECO:0000256" key="5">
    <source>
        <dbReference type="ARBA" id="ARBA00022839"/>
    </source>
</evidence>
<dbReference type="RefSeq" id="WP_135878900.1">
    <property type="nucleotide sequence ID" value="NZ_SRSO01000043.1"/>
</dbReference>
<accession>A0A4S1DR85</accession>
<dbReference type="Gene3D" id="3.90.1640.30">
    <property type="match status" value="1"/>
</dbReference>
<feature type="domain" description="DDH" evidence="6">
    <location>
        <begin position="78"/>
        <end position="228"/>
    </location>
</feature>
<evidence type="ECO:0000256" key="1">
    <source>
        <dbReference type="ARBA" id="ARBA00005915"/>
    </source>
</evidence>
<evidence type="ECO:0000256" key="3">
    <source>
        <dbReference type="ARBA" id="ARBA00022722"/>
    </source>
</evidence>
<evidence type="ECO:0000259" key="8">
    <source>
        <dbReference type="Pfam" id="PF17768"/>
    </source>
</evidence>
<keyword evidence="10" id="KW-1185">Reference proteome</keyword>
<dbReference type="InterPro" id="IPR038763">
    <property type="entry name" value="DHH_sf"/>
</dbReference>
<comment type="caution">
    <text evidence="9">The sequence shown here is derived from an EMBL/GenBank/DDBJ whole genome shotgun (WGS) entry which is preliminary data.</text>
</comment>
<reference evidence="9 10" key="1">
    <citation type="submission" date="2019-04" db="EMBL/GenBank/DDBJ databases">
        <authorList>
            <person name="Liu A."/>
        </authorList>
    </citation>
    <scope>NUCLEOTIDE SEQUENCE [LARGE SCALE GENOMIC DNA]</scope>
    <source>
        <strain evidence="9 10">RZ03</strain>
    </source>
</reference>
<dbReference type="GO" id="GO:0006281">
    <property type="term" value="P:DNA repair"/>
    <property type="evidence" value="ECO:0007669"/>
    <property type="project" value="InterPro"/>
</dbReference>
<dbReference type="AlphaFoldDB" id="A0A4S1DR85"/>
<dbReference type="PANTHER" id="PTHR30255:SF2">
    <property type="entry name" value="SINGLE-STRANDED-DNA-SPECIFIC EXONUCLEASE RECJ"/>
    <property type="match status" value="1"/>
</dbReference>
<dbReference type="Pfam" id="PF17768">
    <property type="entry name" value="RecJ_OB"/>
    <property type="match status" value="1"/>
</dbReference>
<evidence type="ECO:0000259" key="7">
    <source>
        <dbReference type="Pfam" id="PF02272"/>
    </source>
</evidence>
<evidence type="ECO:0000256" key="4">
    <source>
        <dbReference type="ARBA" id="ARBA00022801"/>
    </source>
</evidence>
<dbReference type="Pfam" id="PF02272">
    <property type="entry name" value="DHHA1"/>
    <property type="match status" value="1"/>
</dbReference>
<gene>
    <name evidence="9" type="primary">recJ</name>
    <name evidence="9" type="ORF">EM932_19570</name>
</gene>
<dbReference type="SUPFAM" id="SSF64182">
    <property type="entry name" value="DHH phosphoesterases"/>
    <property type="match status" value="1"/>
</dbReference>
<evidence type="ECO:0000313" key="9">
    <source>
        <dbReference type="EMBL" id="TGV00436.1"/>
    </source>
</evidence>
<evidence type="ECO:0000259" key="6">
    <source>
        <dbReference type="Pfam" id="PF01368"/>
    </source>
</evidence>
<dbReference type="GO" id="GO:0003676">
    <property type="term" value="F:nucleic acid binding"/>
    <property type="evidence" value="ECO:0007669"/>
    <property type="project" value="InterPro"/>
</dbReference>
<proteinExistence type="inferred from homology"/>
<comment type="similarity">
    <text evidence="1">Belongs to the RecJ family.</text>
</comment>
<dbReference type="InterPro" id="IPR041122">
    <property type="entry name" value="RecJ_OB"/>
</dbReference>
<dbReference type="EMBL" id="SRSO01000043">
    <property type="protein sequence ID" value="TGV00436.1"/>
    <property type="molecule type" value="Genomic_DNA"/>
</dbReference>
<dbReference type="Pfam" id="PF01368">
    <property type="entry name" value="DHH"/>
    <property type="match status" value="1"/>
</dbReference>
<dbReference type="Proteomes" id="UP000307602">
    <property type="component" value="Unassembled WGS sequence"/>
</dbReference>
<evidence type="ECO:0000256" key="2">
    <source>
        <dbReference type="ARBA" id="ARBA00019841"/>
    </source>
</evidence>
<feature type="domain" description="DHHA1" evidence="7">
    <location>
        <begin position="348"/>
        <end position="438"/>
    </location>
</feature>
<dbReference type="OrthoDB" id="9809852at2"/>
<dbReference type="NCBIfam" id="TIGR00644">
    <property type="entry name" value="recJ"/>
    <property type="match status" value="1"/>
</dbReference>
<keyword evidence="5 9" id="KW-0269">Exonuclease</keyword>
<dbReference type="InterPro" id="IPR004610">
    <property type="entry name" value="RecJ"/>
</dbReference>
<dbReference type="InterPro" id="IPR001667">
    <property type="entry name" value="DDH_dom"/>
</dbReference>
<feature type="domain" description="RecJ OB" evidence="8">
    <location>
        <begin position="453"/>
        <end position="560"/>
    </location>
</feature>
<keyword evidence="4" id="KW-0378">Hydrolase</keyword>
<dbReference type="InterPro" id="IPR051673">
    <property type="entry name" value="SSDNA_exonuclease_RecJ"/>
</dbReference>
<protein>
    <recommendedName>
        <fullName evidence="2">Single-stranded-DNA-specific exonuclease RecJ</fullName>
    </recommendedName>
</protein>
<dbReference type="Gene3D" id="3.10.310.30">
    <property type="match status" value="1"/>
</dbReference>
<dbReference type="PANTHER" id="PTHR30255">
    <property type="entry name" value="SINGLE-STRANDED-DNA-SPECIFIC EXONUCLEASE RECJ"/>
    <property type="match status" value="1"/>
</dbReference>